<dbReference type="EMBL" id="JACJII010000001">
    <property type="protein sequence ID" value="MBA9003772.1"/>
    <property type="molecule type" value="Genomic_DNA"/>
</dbReference>
<gene>
    <name evidence="1" type="ORF">HNR21_002654</name>
</gene>
<dbReference type="AlphaFoldDB" id="A0A7W3MXR8"/>
<sequence>MSSQSKPANSRRHPAEVTADRLAADVERWHDQFTPKERDAVALVRARLLDIAEGVSR</sequence>
<organism evidence="1 2">
    <name type="scientific">Thermomonospora cellulosilytica</name>
    <dbReference type="NCBI Taxonomy" id="1411118"/>
    <lineage>
        <taxon>Bacteria</taxon>
        <taxon>Bacillati</taxon>
        <taxon>Actinomycetota</taxon>
        <taxon>Actinomycetes</taxon>
        <taxon>Streptosporangiales</taxon>
        <taxon>Thermomonosporaceae</taxon>
        <taxon>Thermomonospora</taxon>
    </lineage>
</organism>
<keyword evidence="2" id="KW-1185">Reference proteome</keyword>
<accession>A0A7W3MXR8</accession>
<proteinExistence type="predicted"/>
<dbReference type="Proteomes" id="UP000539313">
    <property type="component" value="Unassembled WGS sequence"/>
</dbReference>
<protein>
    <submittedName>
        <fullName evidence="1">Uncharacterized protein</fullName>
    </submittedName>
</protein>
<comment type="caution">
    <text evidence="1">The sequence shown here is derived from an EMBL/GenBank/DDBJ whole genome shotgun (WGS) entry which is preliminary data.</text>
</comment>
<evidence type="ECO:0000313" key="1">
    <source>
        <dbReference type="EMBL" id="MBA9003772.1"/>
    </source>
</evidence>
<name>A0A7W3MXR8_9ACTN</name>
<evidence type="ECO:0000313" key="2">
    <source>
        <dbReference type="Proteomes" id="UP000539313"/>
    </source>
</evidence>
<dbReference type="RefSeq" id="WP_182705444.1">
    <property type="nucleotide sequence ID" value="NZ_JACJII010000001.1"/>
</dbReference>
<reference evidence="1 2" key="1">
    <citation type="submission" date="2020-08" db="EMBL/GenBank/DDBJ databases">
        <title>Sequencing the genomes of 1000 actinobacteria strains.</title>
        <authorList>
            <person name="Klenk H.-P."/>
        </authorList>
    </citation>
    <scope>NUCLEOTIDE SEQUENCE [LARGE SCALE GENOMIC DNA]</scope>
    <source>
        <strain evidence="1 2">DSM 45823</strain>
    </source>
</reference>